<reference evidence="3 4" key="1">
    <citation type="submission" date="2017-07" db="EMBL/GenBank/DDBJ databases">
        <title>Bifidobacterium novel species.</title>
        <authorList>
            <person name="Lugli G.A."/>
            <person name="Milani C."/>
            <person name="Duranti S."/>
            <person name="Mangifesta M."/>
        </authorList>
    </citation>
    <scope>NUCLEOTIDE SEQUENCE [LARGE SCALE GENOMIC DNA]</scope>
    <source>
        <strain evidence="3 4">77</strain>
    </source>
</reference>
<dbReference type="PRINTS" id="PR00081">
    <property type="entry name" value="GDHRDH"/>
</dbReference>
<evidence type="ECO:0000256" key="1">
    <source>
        <dbReference type="ARBA" id="ARBA00006484"/>
    </source>
</evidence>
<dbReference type="Gene3D" id="3.40.50.720">
    <property type="entry name" value="NAD(P)-binding Rossmann-like Domain"/>
    <property type="match status" value="1"/>
</dbReference>
<evidence type="ECO:0000313" key="3">
    <source>
        <dbReference type="EMBL" id="PLS29361.1"/>
    </source>
</evidence>
<dbReference type="InterPro" id="IPR002347">
    <property type="entry name" value="SDR_fam"/>
</dbReference>
<dbReference type="Pfam" id="PF13561">
    <property type="entry name" value="adh_short_C2"/>
    <property type="match status" value="1"/>
</dbReference>
<dbReference type="RefSeq" id="WP_101621768.1">
    <property type="nucleotide sequence ID" value="NZ_NMWT01000005.1"/>
</dbReference>
<dbReference type="InterPro" id="IPR036291">
    <property type="entry name" value="NAD(P)-bd_dom_sf"/>
</dbReference>
<evidence type="ECO:0000256" key="2">
    <source>
        <dbReference type="ARBA" id="ARBA00023002"/>
    </source>
</evidence>
<keyword evidence="2" id="KW-0560">Oxidoreductase</keyword>
<dbReference type="OrthoDB" id="286404at2"/>
<keyword evidence="4" id="KW-1185">Reference proteome</keyword>
<evidence type="ECO:0000313" key="4">
    <source>
        <dbReference type="Proteomes" id="UP000235034"/>
    </source>
</evidence>
<dbReference type="GO" id="GO:0016616">
    <property type="term" value="F:oxidoreductase activity, acting on the CH-OH group of donors, NAD or NADP as acceptor"/>
    <property type="evidence" value="ECO:0007669"/>
    <property type="project" value="TreeGrafter"/>
</dbReference>
<dbReference type="FunFam" id="3.40.50.720:FF:000084">
    <property type="entry name" value="Short-chain dehydrogenase reductase"/>
    <property type="match status" value="1"/>
</dbReference>
<dbReference type="Proteomes" id="UP000235034">
    <property type="component" value="Unassembled WGS sequence"/>
</dbReference>
<dbReference type="PRINTS" id="PR00080">
    <property type="entry name" value="SDRFAMILY"/>
</dbReference>
<accession>A0A2N5J566</accession>
<comment type="similarity">
    <text evidence="1">Belongs to the short-chain dehydrogenases/reductases (SDR) family.</text>
</comment>
<protein>
    <submittedName>
        <fullName evidence="3">Short-chain dehydrogenase</fullName>
    </submittedName>
</protein>
<comment type="caution">
    <text evidence="3">The sequence shown here is derived from an EMBL/GenBank/DDBJ whole genome shotgun (WGS) entry which is preliminary data.</text>
</comment>
<name>A0A2N5J566_9BIFI</name>
<dbReference type="InterPro" id="IPR020904">
    <property type="entry name" value="Sc_DH/Rdtase_CS"/>
</dbReference>
<dbReference type="EMBL" id="NMWT01000005">
    <property type="protein sequence ID" value="PLS29361.1"/>
    <property type="molecule type" value="Genomic_DNA"/>
</dbReference>
<dbReference type="PANTHER" id="PTHR42760">
    <property type="entry name" value="SHORT-CHAIN DEHYDROGENASES/REDUCTASES FAMILY MEMBER"/>
    <property type="match status" value="1"/>
</dbReference>
<dbReference type="SUPFAM" id="SSF51735">
    <property type="entry name" value="NAD(P)-binding Rossmann-fold domains"/>
    <property type="match status" value="1"/>
</dbReference>
<dbReference type="AlphaFoldDB" id="A0A2N5J566"/>
<sequence length="259" mass="28025">MAQNQLFDISGKVAFVTGAGSGIGRDAARAYVEAGAAVALVDIYPERVEALEEELRGKGYKALAIQADVANEQSVKHAVEQAVEYFGHIDIVLNNAGFCPSDSVEEFGELEWNHTFAVNVNSIRNTSKYILPLFREQGHGKVVNIASIAVSVYNTGKYFLKDTYPASKAAIVALTKTLAARYAKYGITVNAIGPGTYKSRMTEAVYSNEQRLKEYSERVPAQRPALPGELNGTILYLSSSASDYVQGQVIFVDGGISLL</sequence>
<proteinExistence type="inferred from homology"/>
<dbReference type="PROSITE" id="PS00061">
    <property type="entry name" value="ADH_SHORT"/>
    <property type="match status" value="1"/>
</dbReference>
<gene>
    <name evidence="3" type="ORF">Uis4E_0557</name>
</gene>
<organism evidence="3 4">
    <name type="scientific">Bifidobacterium parmae</name>
    <dbReference type="NCBI Taxonomy" id="361854"/>
    <lineage>
        <taxon>Bacteria</taxon>
        <taxon>Bacillati</taxon>
        <taxon>Actinomycetota</taxon>
        <taxon>Actinomycetes</taxon>
        <taxon>Bifidobacteriales</taxon>
        <taxon>Bifidobacteriaceae</taxon>
        <taxon>Bifidobacterium</taxon>
    </lineage>
</organism>